<name>A0A9N6WTP6_9CRUS</name>
<accession>A0A9N6WTP6</accession>
<proteinExistence type="predicted"/>
<dbReference type="Pfam" id="PF00338">
    <property type="entry name" value="Ribosomal_S10"/>
    <property type="match status" value="1"/>
</dbReference>
<organism evidence="4">
    <name type="scientific">Evadne anonyx</name>
    <dbReference type="NCBI Taxonomy" id="141404"/>
    <lineage>
        <taxon>Eukaryota</taxon>
        <taxon>Metazoa</taxon>
        <taxon>Ecdysozoa</taxon>
        <taxon>Arthropoda</taxon>
        <taxon>Crustacea</taxon>
        <taxon>Branchiopoda</taxon>
        <taxon>Diplostraca</taxon>
        <taxon>Cladocera</taxon>
        <taxon>Onychopoda</taxon>
        <taxon>Podonidae</taxon>
        <taxon>Evadne</taxon>
    </lineage>
</organism>
<dbReference type="Gene3D" id="3.30.70.600">
    <property type="entry name" value="Ribosomal protein S10 domain"/>
    <property type="match status" value="1"/>
</dbReference>
<evidence type="ECO:0000259" key="3">
    <source>
        <dbReference type="SMART" id="SM01403"/>
    </source>
</evidence>
<sequence>MLNSSKLICGLARKCTVPPSSNIKFSSFYSTYRKLPEPDYLDSKEPEVPIYDLLNIKMQSYDFYVLENFSGYVHKTAENMGIEVTECWAVPCQKHEIHSYKSTSMQIESRYSLNTYERNVQVAELPSTKAPIFFSVIQTALPEGVRLDINHHSPDDELVRYVPDLELNQLKSALVDLGGPSKFAAKQKK</sequence>
<dbReference type="SUPFAM" id="SSF54999">
    <property type="entry name" value="Ribosomal protein S10"/>
    <property type="match status" value="1"/>
</dbReference>
<feature type="domain" description="Small ribosomal subunit protein uS10" evidence="3">
    <location>
        <begin position="55"/>
        <end position="150"/>
    </location>
</feature>
<keyword evidence="1" id="KW-0689">Ribosomal protein</keyword>
<protein>
    <submittedName>
        <fullName evidence="4">EOG090X0MUO</fullName>
    </submittedName>
</protein>
<keyword evidence="2" id="KW-0687">Ribonucleoprotein</keyword>
<gene>
    <name evidence="4" type="primary">EOG090X0MUO</name>
</gene>
<evidence type="ECO:0000256" key="2">
    <source>
        <dbReference type="ARBA" id="ARBA00023274"/>
    </source>
</evidence>
<dbReference type="GO" id="GO:1990904">
    <property type="term" value="C:ribonucleoprotein complex"/>
    <property type="evidence" value="ECO:0007669"/>
    <property type="project" value="UniProtKB-KW"/>
</dbReference>
<reference evidence="4" key="1">
    <citation type="submission" date="2021-04" db="EMBL/GenBank/DDBJ databases">
        <authorList>
            <person name="Cornetti L."/>
        </authorList>
    </citation>
    <scope>NUCLEOTIDE SEQUENCE</scope>
</reference>
<dbReference type="AlphaFoldDB" id="A0A9N6WTP6"/>
<dbReference type="InterPro" id="IPR027486">
    <property type="entry name" value="Ribosomal_uS10_dom"/>
</dbReference>
<dbReference type="InterPro" id="IPR036838">
    <property type="entry name" value="Ribosomal_uS10_dom_sf"/>
</dbReference>
<dbReference type="EMBL" id="OC986317">
    <property type="protein sequence ID" value="CAG4642972.1"/>
    <property type="molecule type" value="Genomic_DNA"/>
</dbReference>
<dbReference type="SMART" id="SM01403">
    <property type="entry name" value="Ribosomal_S10"/>
    <property type="match status" value="1"/>
</dbReference>
<evidence type="ECO:0000313" key="4">
    <source>
        <dbReference type="EMBL" id="CAG4642972.1"/>
    </source>
</evidence>
<dbReference type="PANTHER" id="PTHR13473">
    <property type="entry name" value="MITOCHONDRIAL RIBOSOMAL PROTEIN L48"/>
    <property type="match status" value="1"/>
</dbReference>
<dbReference type="InterPro" id="IPR027487">
    <property type="entry name" value="Ribosomal_mL48"/>
</dbReference>
<dbReference type="GO" id="GO:0005761">
    <property type="term" value="C:mitochondrial ribosome"/>
    <property type="evidence" value="ECO:0007669"/>
    <property type="project" value="InterPro"/>
</dbReference>
<dbReference type="PANTHER" id="PTHR13473:SF0">
    <property type="entry name" value="LARGE RIBOSOMAL SUBUNIT PROTEIN ML48"/>
    <property type="match status" value="1"/>
</dbReference>
<evidence type="ECO:0000256" key="1">
    <source>
        <dbReference type="ARBA" id="ARBA00022980"/>
    </source>
</evidence>